<dbReference type="InterPro" id="IPR002575">
    <property type="entry name" value="Aminoglycoside_PTrfase"/>
</dbReference>
<dbReference type="InterPro" id="IPR011009">
    <property type="entry name" value="Kinase-like_dom_sf"/>
</dbReference>
<comment type="caution">
    <text evidence="2">The sequence shown here is derived from an EMBL/GenBank/DDBJ whole genome shotgun (WGS) entry which is preliminary data.</text>
</comment>
<name>A0ABT6QXK7_9BACL</name>
<dbReference type="PANTHER" id="PTHR40086">
    <property type="entry name" value="PHOSPHOTRANSFERASE YTMP-RELATED"/>
    <property type="match status" value="1"/>
</dbReference>
<dbReference type="PANTHER" id="PTHR40086:SF1">
    <property type="entry name" value="CELL CYCLE REGULATOR CCRZ"/>
    <property type="match status" value="1"/>
</dbReference>
<protein>
    <submittedName>
        <fullName evidence="2">Phosphotransferase family protein</fullName>
    </submittedName>
</protein>
<proteinExistence type="predicted"/>
<keyword evidence="3" id="KW-1185">Reference proteome</keyword>
<reference evidence="2 3" key="1">
    <citation type="submission" date="2023-04" db="EMBL/GenBank/DDBJ databases">
        <title>Antarctic isolates genomes.</title>
        <authorList>
            <person name="Dimov S.G."/>
        </authorList>
    </citation>
    <scope>NUCLEOTIDE SEQUENCE [LARGE SCALE GENOMIC DNA]</scope>
    <source>
        <strain evidence="2 3">AL19</strain>
    </source>
</reference>
<dbReference type="RefSeq" id="WP_014971047.1">
    <property type="nucleotide sequence ID" value="NZ_JANJYY010000002.1"/>
</dbReference>
<evidence type="ECO:0000259" key="1">
    <source>
        <dbReference type="Pfam" id="PF01636"/>
    </source>
</evidence>
<dbReference type="EMBL" id="JASBQV010000001">
    <property type="protein sequence ID" value="MDI3233424.1"/>
    <property type="molecule type" value="Genomic_DNA"/>
</dbReference>
<gene>
    <name evidence="2" type="ORF">QK289_00280</name>
</gene>
<evidence type="ECO:0000313" key="3">
    <source>
        <dbReference type="Proteomes" id="UP001243286"/>
    </source>
</evidence>
<evidence type="ECO:0000313" key="2">
    <source>
        <dbReference type="EMBL" id="MDI3233424.1"/>
    </source>
</evidence>
<dbReference type="InterPro" id="IPR052077">
    <property type="entry name" value="CcrZ_PhaseVar_Mediator"/>
</dbReference>
<dbReference type="SUPFAM" id="SSF56112">
    <property type="entry name" value="Protein kinase-like (PK-like)"/>
    <property type="match status" value="1"/>
</dbReference>
<dbReference type="Gene3D" id="3.90.1200.10">
    <property type="match status" value="1"/>
</dbReference>
<dbReference type="Pfam" id="PF01636">
    <property type="entry name" value="APH"/>
    <property type="match status" value="1"/>
</dbReference>
<sequence>MELDILDALGEGWTLTPAGGITGEAYIASTGQSKLFLKRNSSPFLAILSADGIVPKLLWTKRIYSGDVISAQQFIEGQELEPEMMERPEVARLLGKIHDSKELLFMLQQLDQRPIEPDELLRQCRLYFQPTELKQPELIEQAIDYLSERLPYVRTDEQVVCHSDLNHNNWLVGTDGHLYLNDWDDAIIADRAYDLGMMLYSYVDEEFWPEWFASYGHPLTAELKQRMYWYVVAQAVLSIYWYEDTAHPDATDSYLFLEQLLETEQGE</sequence>
<feature type="domain" description="Aminoglycoside phosphotransferase" evidence="1">
    <location>
        <begin position="18"/>
        <end position="219"/>
    </location>
</feature>
<accession>A0ABT6QXK7</accession>
<dbReference type="Proteomes" id="UP001243286">
    <property type="component" value="Unassembled WGS sequence"/>
</dbReference>
<organism evidence="2 3">
    <name type="scientific">Exiguobacterium antarcticum</name>
    <dbReference type="NCBI Taxonomy" id="132920"/>
    <lineage>
        <taxon>Bacteria</taxon>
        <taxon>Bacillati</taxon>
        <taxon>Bacillota</taxon>
        <taxon>Bacilli</taxon>
        <taxon>Bacillales</taxon>
        <taxon>Bacillales Family XII. Incertae Sedis</taxon>
        <taxon>Exiguobacterium</taxon>
    </lineage>
</organism>